<keyword evidence="5 6" id="KW-0804">Transcription</keyword>
<feature type="region of interest" description="Sigma-70 factor domain-2" evidence="6">
    <location>
        <begin position="662"/>
        <end position="732"/>
    </location>
</feature>
<dbReference type="InterPro" id="IPR028630">
    <property type="entry name" value="Sigma70_RpoD"/>
</dbReference>
<accession>A0A1G6JJ55</accession>
<dbReference type="InterPro" id="IPR036388">
    <property type="entry name" value="WH-like_DNA-bd_sf"/>
</dbReference>
<evidence type="ECO:0000256" key="7">
    <source>
        <dbReference type="SAM" id="MobiDB-lite"/>
    </source>
</evidence>
<dbReference type="SUPFAM" id="SSF88946">
    <property type="entry name" value="Sigma2 domain of RNA polymerase sigma factors"/>
    <property type="match status" value="1"/>
</dbReference>
<keyword evidence="2 6" id="KW-0805">Transcription regulation</keyword>
<feature type="compositionally biased region" description="Basic and acidic residues" evidence="7">
    <location>
        <begin position="47"/>
        <end position="71"/>
    </location>
</feature>
<feature type="short sequence motif" description="Interaction with polymerase core subunit RpoC" evidence="6">
    <location>
        <begin position="686"/>
        <end position="689"/>
    </location>
</feature>
<feature type="domain" description="RNA polymerase sigma-70" evidence="8">
    <location>
        <begin position="686"/>
        <end position="699"/>
    </location>
</feature>
<feature type="domain" description="RNA polymerase sigma-70" evidence="9">
    <location>
        <begin position="855"/>
        <end position="881"/>
    </location>
</feature>
<dbReference type="InterPro" id="IPR007630">
    <property type="entry name" value="RNA_pol_sigma70_r4"/>
</dbReference>
<evidence type="ECO:0000256" key="1">
    <source>
        <dbReference type="ARBA" id="ARBA00022490"/>
    </source>
</evidence>
<proteinExistence type="inferred from homology"/>
<dbReference type="InterPro" id="IPR009042">
    <property type="entry name" value="RNA_pol_sigma70_r1_2"/>
</dbReference>
<dbReference type="InterPro" id="IPR014284">
    <property type="entry name" value="RNA_pol_sigma-70_dom"/>
</dbReference>
<dbReference type="GO" id="GO:0006352">
    <property type="term" value="P:DNA-templated transcription initiation"/>
    <property type="evidence" value="ECO:0007669"/>
    <property type="project" value="UniProtKB-UniRule"/>
</dbReference>
<reference evidence="11" key="1">
    <citation type="submission" date="2016-10" db="EMBL/GenBank/DDBJ databases">
        <authorList>
            <person name="Varghese N."/>
            <person name="Submissions S."/>
        </authorList>
    </citation>
    <scope>NUCLEOTIDE SEQUENCE [LARGE SCALE GENOMIC DNA]</scope>
    <source>
        <strain evidence="11">DSM 11005</strain>
    </source>
</reference>
<feature type="compositionally biased region" description="Basic and acidic residues" evidence="7">
    <location>
        <begin position="127"/>
        <end position="200"/>
    </location>
</feature>
<keyword evidence="4 6" id="KW-0238">DNA-binding</keyword>
<dbReference type="InterPro" id="IPR050239">
    <property type="entry name" value="Sigma-70_RNA_pol_init_factors"/>
</dbReference>
<dbReference type="NCBIfam" id="TIGR02937">
    <property type="entry name" value="sigma70-ECF"/>
    <property type="match status" value="1"/>
</dbReference>
<feature type="DNA-binding region" description="H-T-H motif" evidence="6">
    <location>
        <begin position="856"/>
        <end position="875"/>
    </location>
</feature>
<dbReference type="SUPFAM" id="SSF88659">
    <property type="entry name" value="Sigma3 and sigma4 domains of RNA polymerase sigma factors"/>
    <property type="match status" value="2"/>
</dbReference>
<feature type="compositionally biased region" description="Basic and acidic residues" evidence="7">
    <location>
        <begin position="100"/>
        <end position="120"/>
    </location>
</feature>
<organism evidence="10 11">
    <name type="scientific">Succiniclasticum ruminis</name>
    <dbReference type="NCBI Taxonomy" id="40841"/>
    <lineage>
        <taxon>Bacteria</taxon>
        <taxon>Bacillati</taxon>
        <taxon>Bacillota</taxon>
        <taxon>Negativicutes</taxon>
        <taxon>Acidaminococcales</taxon>
        <taxon>Acidaminococcaceae</taxon>
        <taxon>Succiniclasticum</taxon>
    </lineage>
</organism>
<evidence type="ECO:0000313" key="10">
    <source>
        <dbReference type="EMBL" id="SDC18721.1"/>
    </source>
</evidence>
<evidence type="ECO:0000256" key="5">
    <source>
        <dbReference type="ARBA" id="ARBA00023163"/>
    </source>
</evidence>
<feature type="compositionally biased region" description="Basic and acidic residues" evidence="7">
    <location>
        <begin position="290"/>
        <end position="300"/>
    </location>
</feature>
<evidence type="ECO:0000256" key="3">
    <source>
        <dbReference type="ARBA" id="ARBA00023082"/>
    </source>
</evidence>
<dbReference type="NCBIfam" id="TIGR02393">
    <property type="entry name" value="RpoD_Cterm"/>
    <property type="match status" value="1"/>
</dbReference>
<keyword evidence="3 6" id="KW-0731">Sigma factor</keyword>
<dbReference type="PROSITE" id="PS00715">
    <property type="entry name" value="SIGMA70_1"/>
    <property type="match status" value="1"/>
</dbReference>
<feature type="compositionally biased region" description="Basic and acidic residues" evidence="7">
    <location>
        <begin position="312"/>
        <end position="331"/>
    </location>
</feature>
<evidence type="ECO:0000313" key="11">
    <source>
        <dbReference type="Proteomes" id="UP000198943"/>
    </source>
</evidence>
<dbReference type="GO" id="GO:0016987">
    <property type="term" value="F:sigma factor activity"/>
    <property type="evidence" value="ECO:0007669"/>
    <property type="project" value="UniProtKB-UniRule"/>
</dbReference>
<comment type="function">
    <text evidence="6">Sigma factors are initiation factors that promote the attachment of RNA polymerase to specific initiation sites and are then released. This sigma factor is the primary sigma factor during exponential growth.</text>
</comment>
<dbReference type="InterPro" id="IPR007627">
    <property type="entry name" value="RNA_pol_sigma70_r2"/>
</dbReference>
<dbReference type="Pfam" id="PF04542">
    <property type="entry name" value="Sigma70_r2"/>
    <property type="match status" value="1"/>
</dbReference>
<feature type="region of interest" description="Sigma-70 factor domain-3" evidence="6">
    <location>
        <begin position="741"/>
        <end position="817"/>
    </location>
</feature>
<dbReference type="Pfam" id="PF03979">
    <property type="entry name" value="Sigma70_r1_1"/>
    <property type="match status" value="1"/>
</dbReference>
<feature type="region of interest" description="Disordered" evidence="7">
    <location>
        <begin position="27"/>
        <end position="200"/>
    </location>
</feature>
<dbReference type="HAMAP" id="MF_00963">
    <property type="entry name" value="Sigma70_RpoD_SigA"/>
    <property type="match status" value="1"/>
</dbReference>
<evidence type="ECO:0000256" key="4">
    <source>
        <dbReference type="ARBA" id="ARBA00023125"/>
    </source>
</evidence>
<keyword evidence="11" id="KW-1185">Reference proteome</keyword>
<evidence type="ECO:0000256" key="2">
    <source>
        <dbReference type="ARBA" id="ARBA00023015"/>
    </source>
</evidence>
<dbReference type="AlphaFoldDB" id="A0A1G6JJ55"/>
<dbReference type="Pfam" id="PF00140">
    <property type="entry name" value="Sigma70_r1_2"/>
    <property type="match status" value="1"/>
</dbReference>
<dbReference type="GO" id="GO:0005737">
    <property type="term" value="C:cytoplasm"/>
    <property type="evidence" value="ECO:0007669"/>
    <property type="project" value="UniProtKB-SubCell"/>
</dbReference>
<dbReference type="InterPro" id="IPR012760">
    <property type="entry name" value="RNA_pol_sigma_RpoD_C"/>
</dbReference>
<dbReference type="EMBL" id="FMYW01000003">
    <property type="protein sequence ID" value="SDC18721.1"/>
    <property type="molecule type" value="Genomic_DNA"/>
</dbReference>
<dbReference type="FunFam" id="1.10.601.10:FF:000001">
    <property type="entry name" value="RNA polymerase sigma factor SigA"/>
    <property type="match status" value="1"/>
</dbReference>
<dbReference type="Gene3D" id="1.10.601.10">
    <property type="entry name" value="RNA Polymerase Primary Sigma Factor"/>
    <property type="match status" value="1"/>
</dbReference>
<evidence type="ECO:0000259" key="8">
    <source>
        <dbReference type="PROSITE" id="PS00715"/>
    </source>
</evidence>
<keyword evidence="1 6" id="KW-0963">Cytoplasm</keyword>
<dbReference type="PRINTS" id="PR00046">
    <property type="entry name" value="SIGMA70FCT"/>
</dbReference>
<dbReference type="CDD" id="cd06171">
    <property type="entry name" value="Sigma70_r4"/>
    <property type="match status" value="1"/>
</dbReference>
<dbReference type="InterPro" id="IPR013324">
    <property type="entry name" value="RNA_pol_sigma_r3/r4-like"/>
</dbReference>
<gene>
    <name evidence="6" type="primary">sigA</name>
    <name evidence="10" type="ORF">SAMN04487864_103143</name>
</gene>
<dbReference type="Proteomes" id="UP000198943">
    <property type="component" value="Unassembled WGS sequence"/>
</dbReference>
<comment type="similarity">
    <text evidence="6">Belongs to the sigma-70 factor family. RpoD/SigA subfamily.</text>
</comment>
<dbReference type="FunFam" id="1.10.10.10:FF:000002">
    <property type="entry name" value="RNA polymerase sigma factor SigA"/>
    <property type="match status" value="1"/>
</dbReference>
<dbReference type="PANTHER" id="PTHR30603:SF60">
    <property type="entry name" value="RNA POLYMERASE SIGMA FACTOR RPOD"/>
    <property type="match status" value="1"/>
</dbReference>
<feature type="region of interest" description="Disordered" evidence="7">
    <location>
        <begin position="253"/>
        <end position="331"/>
    </location>
</feature>
<dbReference type="GO" id="GO:0003677">
    <property type="term" value="F:DNA binding"/>
    <property type="evidence" value="ECO:0007669"/>
    <property type="project" value="UniProtKB-UniRule"/>
</dbReference>
<comment type="subunit">
    <text evidence="6">Interacts transiently with the RNA polymerase catalytic core.</text>
</comment>
<dbReference type="InterPro" id="IPR013325">
    <property type="entry name" value="RNA_pol_sigma_r2"/>
</dbReference>
<evidence type="ECO:0000259" key="9">
    <source>
        <dbReference type="PROSITE" id="PS00716"/>
    </source>
</evidence>
<dbReference type="Gene3D" id="1.10.10.10">
    <property type="entry name" value="Winged helix-like DNA-binding domain superfamily/Winged helix DNA-binding domain"/>
    <property type="match status" value="2"/>
</dbReference>
<comment type="subcellular location">
    <subcellularLocation>
        <location evidence="6">Cytoplasm</location>
    </subcellularLocation>
</comment>
<dbReference type="PANTHER" id="PTHR30603">
    <property type="entry name" value="RNA POLYMERASE SIGMA FACTOR RPO"/>
    <property type="match status" value="1"/>
</dbReference>
<name>A0A1G6JJ55_9FIRM</name>
<dbReference type="Pfam" id="PF04545">
    <property type="entry name" value="Sigma70_r4"/>
    <property type="match status" value="1"/>
</dbReference>
<dbReference type="Pfam" id="PF04539">
    <property type="entry name" value="Sigma70_r3"/>
    <property type="match status" value="1"/>
</dbReference>
<dbReference type="InterPro" id="IPR007624">
    <property type="entry name" value="RNA_pol_sigma70_r3"/>
</dbReference>
<dbReference type="PROSITE" id="PS00716">
    <property type="entry name" value="SIGMA70_2"/>
    <property type="match status" value="1"/>
</dbReference>
<sequence length="906" mass="101622">MATNKKKSNKKLNMEIAEETIAVKPKKAVKQDGKAKKAAVKPAADVISKKMPEKTAKKEPAKASVKPDVKKPVGKAKKPAGIAETKPEEAKKQAKKATTKKVDTDKKIAEKLQVKPKEAKQSAAKPEPVKKSAGKEAKKPSVKAEEKKTAGKETKKPTVKQEVKKSAAKEVKKPEVKAEEKKPALKEVKKPAVKVEDKRSVVKAVATKKSTANSAKKPVAKLEAIAKAEPQKTKAKPETTTTDIEKAEVKVAGEKKETAKKSVSKVTANDEIKAVANGEQNKKKAANKPSAKEPVADKKLSMPKKSSALDKQALKEKTKKELAEPENQKAESFEVVQPILEASEELLAMMPAGFPVEKLLELESRAKANSNILSDSEVNDTLPPSVNSAEAIDFMMEYLQSKGINIIYPQDEEEDNLLPPAEDEEAEKETEEITEAEIASSMAVPDGVNIDDPVRMYLKEIGRVPLLQSEDEIELAKRMDKSKQIERIGKAHKKSDEPLKFKTKKEFEDAFQKLNDLLATEQSITDMRSIPVAFRKFSEKQKNGEKYSVADFVADTVQFTKNERGRFISLLEDEKLKCADWEKECPEREEDNEPEPHNLNEISKLIAASEAWINTRLETISPKSKVYRTDKKNAQRLVEIKSQFSALLEEIKRQGNEAKRFLSEANLRLVVSIAKRYVGRGMLFLDLIQEGNLGLIKAVEKFDYNKGFKFSTYATWWIRQAITRAIADQARTIRIPVHMVETINKLIRVSRQLLQELGREPTPREIAELMETTEDRVREIMKIAQEPVSLETPIGEEEDSHLGDFIEDHDAPAPADAASFSLLREKLNEVLDTLSSREREVLELRFGLNDGRQRTLEEVGQHFGVTRERIRQIEAKALRRLRSKRSSQLRAFVADTDEDTDKKPRM</sequence>
<dbReference type="InterPro" id="IPR007127">
    <property type="entry name" value="RNA_pol_sigma_70_r1_1"/>
</dbReference>
<evidence type="ECO:0000256" key="6">
    <source>
        <dbReference type="HAMAP-Rule" id="MF_00963"/>
    </source>
</evidence>
<protein>
    <recommendedName>
        <fullName evidence="6">RNA polymerase sigma factor SigA</fullName>
    </recommendedName>
</protein>
<dbReference type="InterPro" id="IPR000943">
    <property type="entry name" value="RNA_pol_sigma70"/>
</dbReference>
<feature type="region of interest" description="Sigma-70 factor domain-4" evidence="6">
    <location>
        <begin position="830"/>
        <end position="883"/>
    </location>
</feature>